<protein>
    <submittedName>
        <fullName evidence="2">Uncharacterized protein</fullName>
    </submittedName>
</protein>
<dbReference type="AlphaFoldDB" id="A0A1C7FFR9"/>
<dbReference type="EMBL" id="CP016415">
    <property type="protein sequence ID" value="ANU38766.1"/>
    <property type="molecule type" value="Genomic_DNA"/>
</dbReference>
<proteinExistence type="predicted"/>
<dbReference type="PATRIC" id="fig|45658.7.peg.3692"/>
<sequence length="280" mass="30647">MKKVTLIMGLMAGLASSQIYATQIPSGEIDLMGSDLQSATINNLSFKIADFSQASKAGELTQDGFVFERGYDDGYVGPAGYFQSQSIVTCSEPATRITSLADFSAFPQSENPFPTFGLVSYNKADSADKDGIQRIGFRLYKDQSVMNFSGLEPLKQGDKRKTLDAITQQFGSPSMVLKEKDGLRVLYVDKGVDSAALQLAYENALNPQKKDNLLNMTPSTVLYGVLLDASLNSDLPLNIKGNALEFYIGDEYMVFTKYAETGKFIDRINTELEKCDSTAL</sequence>
<feature type="signal peptide" evidence="1">
    <location>
        <begin position="1"/>
        <end position="21"/>
    </location>
</feature>
<evidence type="ECO:0000313" key="3">
    <source>
        <dbReference type="Proteomes" id="UP000092528"/>
    </source>
</evidence>
<dbReference type="GeneID" id="96873936"/>
<gene>
    <name evidence="2" type="ORF">VSVS05_03730</name>
</gene>
<keyword evidence="1" id="KW-0732">Signal</keyword>
<name>A0A1C7FFR9_9VIBR</name>
<dbReference type="RefSeq" id="WP_065546478.1">
    <property type="nucleotide sequence ID" value="NZ_CP016415.1"/>
</dbReference>
<evidence type="ECO:0000313" key="2">
    <source>
        <dbReference type="EMBL" id="ANU38766.1"/>
    </source>
</evidence>
<dbReference type="Proteomes" id="UP000092528">
    <property type="component" value="Chromosome 2"/>
</dbReference>
<organism evidence="2 3">
    <name type="scientific">Vibrio scophthalmi</name>
    <dbReference type="NCBI Taxonomy" id="45658"/>
    <lineage>
        <taxon>Bacteria</taxon>
        <taxon>Pseudomonadati</taxon>
        <taxon>Pseudomonadota</taxon>
        <taxon>Gammaproteobacteria</taxon>
        <taxon>Vibrionales</taxon>
        <taxon>Vibrionaceae</taxon>
        <taxon>Vibrio</taxon>
    </lineage>
</organism>
<feature type="chain" id="PRO_5008885642" evidence="1">
    <location>
        <begin position="22"/>
        <end position="280"/>
    </location>
</feature>
<evidence type="ECO:0000256" key="1">
    <source>
        <dbReference type="SAM" id="SignalP"/>
    </source>
</evidence>
<reference evidence="2 3" key="1">
    <citation type="submission" date="2016-07" db="EMBL/GenBank/DDBJ databases">
        <title>Genome sequencing of Vibrio scophthalmi strain VS-05, an isolated from Paralichthys olivaceus.</title>
        <authorList>
            <person name="Han H.-J."/>
        </authorList>
    </citation>
    <scope>NUCLEOTIDE SEQUENCE [LARGE SCALE GENOMIC DNA]</scope>
    <source>
        <strain evidence="2 3">VS-05</strain>
    </source>
</reference>
<accession>A0A1C7FFR9</accession>
<keyword evidence="3" id="KW-1185">Reference proteome</keyword>